<evidence type="ECO:0008006" key="3">
    <source>
        <dbReference type="Google" id="ProtNLM"/>
    </source>
</evidence>
<evidence type="ECO:0000313" key="1">
    <source>
        <dbReference type="EMBL" id="KAJ3780828.1"/>
    </source>
</evidence>
<accession>A0AA38NJ41</accession>
<organism evidence="1 2">
    <name type="scientific">Lentinula aff. detonsa</name>
    <dbReference type="NCBI Taxonomy" id="2804958"/>
    <lineage>
        <taxon>Eukaryota</taxon>
        <taxon>Fungi</taxon>
        <taxon>Dikarya</taxon>
        <taxon>Basidiomycota</taxon>
        <taxon>Agaricomycotina</taxon>
        <taxon>Agaricomycetes</taxon>
        <taxon>Agaricomycetidae</taxon>
        <taxon>Agaricales</taxon>
        <taxon>Marasmiineae</taxon>
        <taxon>Omphalotaceae</taxon>
        <taxon>Lentinula</taxon>
    </lineage>
</organism>
<sequence length="141" mass="16466">FSESPRSRKFIVIDKKGVNSKFIKIAGELERKQTSILFQLQSGHALLNHHLHRLKKVGSPNCPHCDLTGQQTKETVKHLLLECPAYQRERFHLRRKIGQAARLLQQLLSEEKIIPHTLRFIRDTKRFQYTFGDILPDTNNE</sequence>
<protein>
    <recommendedName>
        <fullName evidence="3">Reverse transcriptase zinc-binding domain-containing protein</fullName>
    </recommendedName>
</protein>
<reference evidence="1" key="1">
    <citation type="submission" date="2022-08" db="EMBL/GenBank/DDBJ databases">
        <authorList>
            <consortium name="DOE Joint Genome Institute"/>
            <person name="Min B."/>
            <person name="Riley R."/>
            <person name="Sierra-Patev S."/>
            <person name="Naranjo-Ortiz M."/>
            <person name="Looney B."/>
            <person name="Konkel Z."/>
            <person name="Slot J.C."/>
            <person name="Sakamoto Y."/>
            <person name="Steenwyk J.L."/>
            <person name="Rokas A."/>
            <person name="Carro J."/>
            <person name="Camarero S."/>
            <person name="Ferreira P."/>
            <person name="Molpeceres G."/>
            <person name="Ruiz-Duenas F.J."/>
            <person name="Serrano A."/>
            <person name="Henrissat B."/>
            <person name="Drula E."/>
            <person name="Hughes K.W."/>
            <person name="Mata J.L."/>
            <person name="Ishikawa N.K."/>
            <person name="Vargas-Isla R."/>
            <person name="Ushijima S."/>
            <person name="Smith C.A."/>
            <person name="Ahrendt S."/>
            <person name="Andreopoulos W."/>
            <person name="He G."/>
            <person name="Labutti K."/>
            <person name="Lipzen A."/>
            <person name="Ng V."/>
            <person name="Sandor L."/>
            <person name="Barry K."/>
            <person name="Martinez A.T."/>
            <person name="Xiao Y."/>
            <person name="Gibbons J.G."/>
            <person name="Terashima K."/>
            <person name="Hibbett D.S."/>
            <person name="Grigoriev I.V."/>
        </authorList>
    </citation>
    <scope>NUCLEOTIDE SEQUENCE</scope>
    <source>
        <strain evidence="1">TFB10291</strain>
    </source>
</reference>
<dbReference type="AlphaFoldDB" id="A0AA38NJ41"/>
<name>A0AA38NJ41_9AGAR</name>
<feature type="non-terminal residue" evidence="1">
    <location>
        <position position="1"/>
    </location>
</feature>
<dbReference type="EMBL" id="MU793647">
    <property type="protein sequence ID" value="KAJ3780828.1"/>
    <property type="molecule type" value="Genomic_DNA"/>
</dbReference>
<comment type="caution">
    <text evidence="1">The sequence shown here is derived from an EMBL/GenBank/DDBJ whole genome shotgun (WGS) entry which is preliminary data.</text>
</comment>
<proteinExistence type="predicted"/>
<dbReference type="Proteomes" id="UP001163798">
    <property type="component" value="Unassembled WGS sequence"/>
</dbReference>
<evidence type="ECO:0000313" key="2">
    <source>
        <dbReference type="Proteomes" id="UP001163798"/>
    </source>
</evidence>
<gene>
    <name evidence="1" type="ORF">GGU10DRAFT_278666</name>
</gene>
<keyword evidence="2" id="KW-1185">Reference proteome</keyword>